<proteinExistence type="predicted"/>
<accession>A0A0E9LZ92</accession>
<feature type="transmembrane region" description="Helical" evidence="1">
    <location>
        <begin position="86"/>
        <end position="107"/>
    </location>
</feature>
<keyword evidence="1" id="KW-0812">Transmembrane</keyword>
<dbReference type="RefSeq" id="WP_062125432.1">
    <property type="nucleotide sequence ID" value="NZ_BAZW01000023.1"/>
</dbReference>
<dbReference type="STRING" id="1236989.JCM15548_12704"/>
<dbReference type="EMBL" id="BAZW01000023">
    <property type="protein sequence ID" value="GAO30436.1"/>
    <property type="molecule type" value="Genomic_DNA"/>
</dbReference>
<keyword evidence="1" id="KW-1133">Transmembrane helix</keyword>
<evidence type="ECO:0008006" key="4">
    <source>
        <dbReference type="Google" id="ProtNLM"/>
    </source>
</evidence>
<reference evidence="2 3" key="1">
    <citation type="journal article" date="2015" name="Microbes Environ.">
        <title>Distribution and evolution of nitrogen fixation genes in the phylum bacteroidetes.</title>
        <authorList>
            <person name="Inoue J."/>
            <person name="Oshima K."/>
            <person name="Suda W."/>
            <person name="Sakamoto M."/>
            <person name="Iino T."/>
            <person name="Noda S."/>
            <person name="Hongoh Y."/>
            <person name="Hattori M."/>
            <person name="Ohkuma M."/>
        </authorList>
    </citation>
    <scope>NUCLEOTIDE SEQUENCE [LARGE SCALE GENOMIC DNA]</scope>
    <source>
        <strain evidence="2">JCM 15548</strain>
    </source>
</reference>
<protein>
    <recommendedName>
        <fullName evidence="4">Glycosyltransferase RgtA/B/C/D-like domain-containing protein</fullName>
    </recommendedName>
</protein>
<keyword evidence="3" id="KW-1185">Reference proteome</keyword>
<evidence type="ECO:0000313" key="2">
    <source>
        <dbReference type="EMBL" id="GAO30436.1"/>
    </source>
</evidence>
<organism evidence="2 3">
    <name type="scientific">Geofilum rubicundum JCM 15548</name>
    <dbReference type="NCBI Taxonomy" id="1236989"/>
    <lineage>
        <taxon>Bacteria</taxon>
        <taxon>Pseudomonadati</taxon>
        <taxon>Bacteroidota</taxon>
        <taxon>Bacteroidia</taxon>
        <taxon>Marinilabiliales</taxon>
        <taxon>Marinilabiliaceae</taxon>
        <taxon>Geofilum</taxon>
    </lineage>
</organism>
<feature type="transmembrane region" description="Helical" evidence="1">
    <location>
        <begin position="216"/>
        <end position="235"/>
    </location>
</feature>
<dbReference type="AlphaFoldDB" id="A0A0E9LZ92"/>
<feature type="transmembrane region" description="Helical" evidence="1">
    <location>
        <begin position="140"/>
        <end position="157"/>
    </location>
</feature>
<name>A0A0E9LZ92_9BACT</name>
<feature type="transmembrane region" description="Helical" evidence="1">
    <location>
        <begin position="22"/>
        <end position="40"/>
    </location>
</feature>
<feature type="transmembrane region" description="Helical" evidence="1">
    <location>
        <begin position="164"/>
        <end position="180"/>
    </location>
</feature>
<dbReference type="Proteomes" id="UP000032900">
    <property type="component" value="Unassembled WGS sequence"/>
</dbReference>
<evidence type="ECO:0000313" key="3">
    <source>
        <dbReference type="Proteomes" id="UP000032900"/>
    </source>
</evidence>
<feature type="transmembrane region" description="Helical" evidence="1">
    <location>
        <begin position="46"/>
        <end position="74"/>
    </location>
</feature>
<keyword evidence="1" id="KW-0472">Membrane</keyword>
<comment type="caution">
    <text evidence="2">The sequence shown here is derived from an EMBL/GenBank/DDBJ whole genome shotgun (WGS) entry which is preliminary data.</text>
</comment>
<evidence type="ECO:0000256" key="1">
    <source>
        <dbReference type="SAM" id="Phobius"/>
    </source>
</evidence>
<sequence>MTILLAFDVIFVQNAHSGRMDLVALAFFLGAINLHLTGHSSIKQQFIALLGTLAVLTTLRIAILVLPFFALVFFTNIKNKQYQQAATLLLTSMLLYAIWIGIGFGSLSNFLAAYTQSHSSSFTGHTLTSSFLGGNFSIPFHQYPMIALGLMSIALLFKQHYQQQKFWLILLPIPFFYLLVKDTGAYSALVVPFWYLIIGMAFEKQAKANTSCLNRLTAFGAIALLLGVNGGVFLLKSATIATTVPQRNNKQLTAWVSKHLPAQSRVVGDDRYYYAVINNHSDFQYIQRVQSNEARAHYHKEEFQPNYLFISSQTTPDIIEAYKQHFVFGDTFTYTPITQQNMVTRLIQKIPMQIHTSLEGTLIQVTPKKILESN</sequence>
<dbReference type="OrthoDB" id="974815at2"/>
<gene>
    <name evidence="2" type="ORF">JCM15548_12704</name>
</gene>